<dbReference type="RefSeq" id="WP_002705158.1">
    <property type="nucleotide sequence ID" value="NZ_AAWS01000075.1"/>
</dbReference>
<evidence type="ECO:0008006" key="3">
    <source>
        <dbReference type="Google" id="ProtNLM"/>
    </source>
</evidence>
<accession>A1ZZC3</accession>
<protein>
    <recommendedName>
        <fullName evidence="3">STAS/SEC14 domain-containing protein</fullName>
    </recommendedName>
</protein>
<reference evidence="1 2" key="1">
    <citation type="submission" date="2007-01" db="EMBL/GenBank/DDBJ databases">
        <authorList>
            <person name="Haygood M."/>
            <person name="Podell S."/>
            <person name="Anderson C."/>
            <person name="Hopkinson B."/>
            <person name="Roe K."/>
            <person name="Barbeau K."/>
            <person name="Gaasterland T."/>
            <person name="Ferriera S."/>
            <person name="Johnson J."/>
            <person name="Kravitz S."/>
            <person name="Beeson K."/>
            <person name="Sutton G."/>
            <person name="Rogers Y.-H."/>
            <person name="Friedman R."/>
            <person name="Frazier M."/>
            <person name="Venter J.C."/>
        </authorList>
    </citation>
    <scope>NUCLEOTIDE SEQUENCE [LARGE SCALE GENOMIC DNA]</scope>
    <source>
        <strain evidence="1 2">ATCC 23134</strain>
    </source>
</reference>
<sequence>MEKKVFENRFIRLSFHEESKVIKFIWENTLGLMEADFKEVCQIQTEYVERCAAKSILIDNTNFGFPIDPELQEWVNDNCLEKWLHLNIRKIAITTTREIIAQLSVEQIWEEPIGQKFTVRFFDTVNEAEDWLK</sequence>
<keyword evidence="2" id="KW-1185">Reference proteome</keyword>
<comment type="caution">
    <text evidence="1">The sequence shown here is derived from an EMBL/GenBank/DDBJ whole genome shotgun (WGS) entry which is preliminary data.</text>
</comment>
<evidence type="ECO:0000313" key="1">
    <source>
        <dbReference type="EMBL" id="EAY24275.1"/>
    </source>
</evidence>
<organism evidence="1 2">
    <name type="scientific">Microscilla marina ATCC 23134</name>
    <dbReference type="NCBI Taxonomy" id="313606"/>
    <lineage>
        <taxon>Bacteria</taxon>
        <taxon>Pseudomonadati</taxon>
        <taxon>Bacteroidota</taxon>
        <taxon>Cytophagia</taxon>
        <taxon>Cytophagales</taxon>
        <taxon>Microscillaceae</taxon>
        <taxon>Microscilla</taxon>
    </lineage>
</organism>
<gene>
    <name evidence="1" type="ORF">M23134_03661</name>
</gene>
<dbReference type="Proteomes" id="UP000004095">
    <property type="component" value="Unassembled WGS sequence"/>
</dbReference>
<name>A1ZZC3_MICM2</name>
<proteinExistence type="predicted"/>
<evidence type="ECO:0000313" key="2">
    <source>
        <dbReference type="Proteomes" id="UP000004095"/>
    </source>
</evidence>
<dbReference type="OrthoDB" id="979415at2"/>
<dbReference type="AlphaFoldDB" id="A1ZZC3"/>
<dbReference type="EMBL" id="AAWS01000075">
    <property type="protein sequence ID" value="EAY24275.1"/>
    <property type="molecule type" value="Genomic_DNA"/>
</dbReference>